<dbReference type="PATRIC" id="fig|1550566.3.peg.2320"/>
<feature type="transmembrane region" description="Helical" evidence="1">
    <location>
        <begin position="9"/>
        <end position="27"/>
    </location>
</feature>
<keyword evidence="1" id="KW-0812">Transmembrane</keyword>
<organism evidence="2 3">
    <name type="scientific">Methanoculleus sediminis</name>
    <dbReference type="NCBI Taxonomy" id="1550566"/>
    <lineage>
        <taxon>Archaea</taxon>
        <taxon>Methanobacteriati</taxon>
        <taxon>Methanobacteriota</taxon>
        <taxon>Stenosarchaea group</taxon>
        <taxon>Methanomicrobia</taxon>
        <taxon>Methanomicrobiales</taxon>
        <taxon>Methanomicrobiaceae</taxon>
        <taxon>Methanoculleus</taxon>
    </lineage>
</organism>
<protein>
    <submittedName>
        <fullName evidence="2">Uncharacterized protein</fullName>
    </submittedName>
</protein>
<evidence type="ECO:0000313" key="2">
    <source>
        <dbReference type="EMBL" id="KLK87512.1"/>
    </source>
</evidence>
<reference evidence="2 3" key="1">
    <citation type="journal article" date="2015" name="Int. J. Syst. Evol. Microbiol.">
        <title>Methanoculleus sediminis sp. nov., a methanogen from sediments near a submarine mud volcano.</title>
        <authorList>
            <person name="Chen S.C."/>
            <person name="Chen M.F."/>
            <person name="Lai M.C."/>
            <person name="Weng C.Y."/>
            <person name="Wu S.Y."/>
            <person name="Lin S."/>
            <person name="Yang T.F."/>
            <person name="Chen P.C."/>
        </authorList>
    </citation>
    <scope>NUCLEOTIDE SEQUENCE [LARGE SCALE GENOMIC DNA]</scope>
    <source>
        <strain evidence="2 3">S3Fa</strain>
    </source>
</reference>
<feature type="transmembrane region" description="Helical" evidence="1">
    <location>
        <begin position="33"/>
        <end position="58"/>
    </location>
</feature>
<dbReference type="AlphaFoldDB" id="A0A0H1R444"/>
<dbReference type="EMBL" id="JXOJ01000006">
    <property type="protein sequence ID" value="KLK87512.1"/>
    <property type="molecule type" value="Genomic_DNA"/>
</dbReference>
<proteinExistence type="predicted"/>
<dbReference type="OrthoDB" id="106499at2157"/>
<keyword evidence="1" id="KW-0472">Membrane</keyword>
<keyword evidence="3" id="KW-1185">Reference proteome</keyword>
<dbReference type="Proteomes" id="UP000035301">
    <property type="component" value="Unassembled WGS sequence"/>
</dbReference>
<evidence type="ECO:0000256" key="1">
    <source>
        <dbReference type="SAM" id="Phobius"/>
    </source>
</evidence>
<name>A0A0H1R444_9EURY</name>
<evidence type="ECO:0000313" key="3">
    <source>
        <dbReference type="Proteomes" id="UP000035301"/>
    </source>
</evidence>
<accession>A0A0H1R444</accession>
<comment type="caution">
    <text evidence="2">The sequence shown here is derived from an EMBL/GenBank/DDBJ whole genome shotgun (WGS) entry which is preliminary data.</text>
</comment>
<gene>
    <name evidence="2" type="ORF">SZ63_10635</name>
</gene>
<dbReference type="RefSeq" id="WP_048185206.1">
    <property type="nucleotide sequence ID" value="NZ_JXOJ01000006.1"/>
</dbReference>
<keyword evidence="1" id="KW-1133">Transmembrane helix</keyword>
<sequence length="63" mass="6636">MATLDRQEILIIFASFLIGSAAGWWSRMHWGDGLIAVAATLAGTVAGYLIIVTVLRVAGHPVG</sequence>